<dbReference type="RefSeq" id="WP_167931818.1">
    <property type="nucleotide sequence ID" value="NZ_JAAVJB010000012.1"/>
</dbReference>
<proteinExistence type="predicted"/>
<feature type="signal peptide" evidence="1">
    <location>
        <begin position="1"/>
        <end position="24"/>
    </location>
</feature>
<gene>
    <name evidence="2" type="ORF">HCJ92_03070</name>
</gene>
<keyword evidence="3" id="KW-1185">Reference proteome</keyword>
<reference evidence="2 3" key="1">
    <citation type="submission" date="2020-03" db="EMBL/GenBank/DDBJ databases">
        <title>Draft genome of Streptomyces sp. ventii, isolated from the Axial Seamount in the Pacific Ocean, and resequencing of the two type strains Streptomyces lonarensis strain NCL 716 and Streptomyces bohaiensis strain 11A07.</title>
        <authorList>
            <person name="Loughran R.M."/>
            <person name="Pfannmuller K.M."/>
            <person name="Wasson B.J."/>
            <person name="Deadmond M.C."/>
            <person name="Paddock B.E."/>
            <person name="Koyack M.J."/>
            <person name="Gallegos D.A."/>
            <person name="Mitchell E.A."/>
            <person name="Ushijima B."/>
            <person name="Saw J.H."/>
            <person name="Mcphail K.L."/>
            <person name="Videau P."/>
        </authorList>
    </citation>
    <scope>NUCLEOTIDE SEQUENCE [LARGE SCALE GENOMIC DNA]</scope>
    <source>
        <strain evidence="3">5675061</strain>
    </source>
</reference>
<feature type="chain" id="PRO_5046442962" evidence="1">
    <location>
        <begin position="25"/>
        <end position="59"/>
    </location>
</feature>
<organism evidence="2 3">
    <name type="scientific">Streptomyces spiramenti</name>
    <dbReference type="NCBI Taxonomy" id="2720606"/>
    <lineage>
        <taxon>Bacteria</taxon>
        <taxon>Bacillati</taxon>
        <taxon>Actinomycetota</taxon>
        <taxon>Actinomycetes</taxon>
        <taxon>Kitasatosporales</taxon>
        <taxon>Streptomycetaceae</taxon>
        <taxon>Streptomyces</taxon>
    </lineage>
</organism>
<dbReference type="Proteomes" id="UP000746503">
    <property type="component" value="Unassembled WGS sequence"/>
</dbReference>
<dbReference type="EMBL" id="JAAVJB010000012">
    <property type="protein sequence ID" value="NJP65288.1"/>
    <property type="molecule type" value="Genomic_DNA"/>
</dbReference>
<keyword evidence="1" id="KW-0732">Signal</keyword>
<accession>A0ABX1ADN8</accession>
<evidence type="ECO:0000313" key="3">
    <source>
        <dbReference type="Proteomes" id="UP000746503"/>
    </source>
</evidence>
<evidence type="ECO:0000313" key="2">
    <source>
        <dbReference type="EMBL" id="NJP65288.1"/>
    </source>
</evidence>
<name>A0ABX1ADN8_9ACTN</name>
<evidence type="ECO:0000256" key="1">
    <source>
        <dbReference type="SAM" id="SignalP"/>
    </source>
</evidence>
<protein>
    <submittedName>
        <fullName evidence="2">Uncharacterized protein</fullName>
    </submittedName>
</protein>
<comment type="caution">
    <text evidence="2">The sequence shown here is derived from an EMBL/GenBank/DDBJ whole genome shotgun (WGS) entry which is preliminary data.</text>
</comment>
<sequence length="59" mass="5923">MLFPSAAVAASVIALGVVLSGSPAATGTDMQQPAQHHAVATEFEAYTVMVQPATDHGNG</sequence>